<sequence length="262" mass="28750">MTIDVKTLAYVNFYAAIGTLEKYVEYDESAKAIAAQQDIVVRFNVKGGPDGVVVFKDGKVKVLPYDGERKVDINLYCSSCDQFNKVVAGTAMPIPTKGLFKTLAFMGKPESPFNVLTGKMAEIMRKKEFASQEEKDLSTKLAFYAMVAGIAEVGNHDPIARYAMKRILDGEISLGIKDECYATLVKSGGNDDKEARLTCIRRKADNGRAFMTFGDLETAKGLIDGVLDSMACISSGKLDTRGHMLMLDNLNKILNIVPKYLA</sequence>
<dbReference type="AlphaFoldDB" id="A0A940DHD4"/>
<accession>A0A940DHD4</accession>
<reference evidence="1" key="2">
    <citation type="journal article" date="2021" name="PeerJ">
        <title>Extensive microbial diversity within the chicken gut microbiome revealed by metagenomics and culture.</title>
        <authorList>
            <person name="Gilroy R."/>
            <person name="Ravi A."/>
            <person name="Getino M."/>
            <person name="Pursley I."/>
            <person name="Horton D.L."/>
            <person name="Alikhan N.F."/>
            <person name="Baker D."/>
            <person name="Gharbi K."/>
            <person name="Hall N."/>
            <person name="Watson M."/>
            <person name="Adriaenssens E.M."/>
            <person name="Foster-Nyarko E."/>
            <person name="Jarju S."/>
            <person name="Secka A."/>
            <person name="Antonio M."/>
            <person name="Oren A."/>
            <person name="Chaudhuri R.R."/>
            <person name="La Ragione R."/>
            <person name="Hildebrand F."/>
            <person name="Pallen M.J."/>
        </authorList>
    </citation>
    <scope>NUCLEOTIDE SEQUENCE</scope>
    <source>
        <strain evidence="1">517</strain>
    </source>
</reference>
<name>A0A940DHD4_9FIRM</name>
<reference evidence="1" key="1">
    <citation type="submission" date="2020-10" db="EMBL/GenBank/DDBJ databases">
        <authorList>
            <person name="Gilroy R."/>
        </authorList>
    </citation>
    <scope>NUCLEOTIDE SEQUENCE</scope>
    <source>
        <strain evidence="1">517</strain>
    </source>
</reference>
<proteinExistence type="predicted"/>
<dbReference type="Proteomes" id="UP000727857">
    <property type="component" value="Unassembled WGS sequence"/>
</dbReference>
<organism evidence="1 2">
    <name type="scientific">Candidatus Stercoripulliclostridium pullicola</name>
    <dbReference type="NCBI Taxonomy" id="2840953"/>
    <lineage>
        <taxon>Bacteria</taxon>
        <taxon>Bacillati</taxon>
        <taxon>Bacillota</taxon>
        <taxon>Clostridia</taxon>
        <taxon>Eubacteriales</taxon>
        <taxon>Candidatus Stercoripulliclostridium</taxon>
    </lineage>
</organism>
<dbReference type="EMBL" id="JADINF010000172">
    <property type="protein sequence ID" value="MBO8424711.1"/>
    <property type="molecule type" value="Genomic_DNA"/>
</dbReference>
<gene>
    <name evidence="1" type="ORF">IAB16_06800</name>
</gene>
<evidence type="ECO:0000313" key="1">
    <source>
        <dbReference type="EMBL" id="MBO8424711.1"/>
    </source>
</evidence>
<evidence type="ECO:0008006" key="3">
    <source>
        <dbReference type="Google" id="ProtNLM"/>
    </source>
</evidence>
<evidence type="ECO:0000313" key="2">
    <source>
        <dbReference type="Proteomes" id="UP000727857"/>
    </source>
</evidence>
<protein>
    <recommendedName>
        <fullName evidence="3">SCP2 domain-containing protein</fullName>
    </recommendedName>
</protein>
<comment type="caution">
    <text evidence="1">The sequence shown here is derived from an EMBL/GenBank/DDBJ whole genome shotgun (WGS) entry which is preliminary data.</text>
</comment>